<evidence type="ECO:0000256" key="2">
    <source>
        <dbReference type="ARBA" id="ARBA00022448"/>
    </source>
</evidence>
<comment type="subcellular location">
    <subcellularLocation>
        <location evidence="1 8">Cell outer membrane</location>
        <topology evidence="1 8">Multi-pass membrane protein</topology>
    </subcellularLocation>
</comment>
<dbReference type="Pfam" id="PF00593">
    <property type="entry name" value="TonB_dep_Rec_b-barrel"/>
    <property type="match status" value="1"/>
</dbReference>
<protein>
    <recommendedName>
        <fullName evidence="15">TonB-dependent receptor</fullName>
    </recommendedName>
</protein>
<comment type="caution">
    <text evidence="13">The sequence shown here is derived from an EMBL/GenBank/DDBJ whole genome shotgun (WGS) entry which is preliminary data.</text>
</comment>
<dbReference type="Gene3D" id="2.170.130.10">
    <property type="entry name" value="TonB-dependent receptor, plug domain"/>
    <property type="match status" value="1"/>
</dbReference>
<evidence type="ECO:0000313" key="14">
    <source>
        <dbReference type="Proteomes" id="UP000029391"/>
    </source>
</evidence>
<dbReference type="eggNOG" id="COG4771">
    <property type="taxonomic scope" value="Bacteria"/>
</dbReference>
<dbReference type="PANTHER" id="PTHR30069">
    <property type="entry name" value="TONB-DEPENDENT OUTER MEMBRANE RECEPTOR"/>
    <property type="match status" value="1"/>
</dbReference>
<dbReference type="EMBL" id="AWXU01000020">
    <property type="protein sequence ID" value="KFN50462.1"/>
    <property type="molecule type" value="Genomic_DNA"/>
</dbReference>
<evidence type="ECO:0000256" key="4">
    <source>
        <dbReference type="ARBA" id="ARBA00022692"/>
    </source>
</evidence>
<feature type="signal peptide" evidence="10">
    <location>
        <begin position="1"/>
        <end position="28"/>
    </location>
</feature>
<comment type="similarity">
    <text evidence="8 9">Belongs to the TonB-dependent receptor family.</text>
</comment>
<name>A0A091BG33_9GAMM</name>
<evidence type="ECO:0000256" key="1">
    <source>
        <dbReference type="ARBA" id="ARBA00004571"/>
    </source>
</evidence>
<evidence type="ECO:0000259" key="11">
    <source>
        <dbReference type="Pfam" id="PF00593"/>
    </source>
</evidence>
<evidence type="ECO:0000256" key="8">
    <source>
        <dbReference type="PROSITE-ProRule" id="PRU01360"/>
    </source>
</evidence>
<keyword evidence="5 9" id="KW-0798">TonB box</keyword>
<reference evidence="13 14" key="1">
    <citation type="submission" date="2013-09" db="EMBL/GenBank/DDBJ databases">
        <title>Genome sequencing of Arenimonas composti.</title>
        <authorList>
            <person name="Chen F."/>
            <person name="Wang G."/>
        </authorList>
    </citation>
    <scope>NUCLEOTIDE SEQUENCE [LARGE SCALE GENOMIC DNA]</scope>
    <source>
        <strain evidence="13 14">TR7-09</strain>
    </source>
</reference>
<evidence type="ECO:0000256" key="3">
    <source>
        <dbReference type="ARBA" id="ARBA00022452"/>
    </source>
</evidence>
<dbReference type="InterPro" id="IPR000531">
    <property type="entry name" value="Beta-barrel_TonB"/>
</dbReference>
<feature type="domain" description="TonB-dependent receptor plug" evidence="12">
    <location>
        <begin position="59"/>
        <end position="168"/>
    </location>
</feature>
<dbReference type="InterPro" id="IPR039426">
    <property type="entry name" value="TonB-dep_rcpt-like"/>
</dbReference>
<keyword evidence="4 8" id="KW-0812">Transmembrane</keyword>
<dbReference type="RefSeq" id="WP_051239460.1">
    <property type="nucleotide sequence ID" value="NZ_AUFF01000001.1"/>
</dbReference>
<gene>
    <name evidence="13" type="ORF">P873_07305</name>
</gene>
<evidence type="ECO:0000259" key="12">
    <source>
        <dbReference type="Pfam" id="PF07715"/>
    </source>
</evidence>
<proteinExistence type="inferred from homology"/>
<sequence>MLRRKPPTPTLRPAAWLLAAAFAAPVAASIRDGDELANLSLEELADVQVTSVSRRAQRLADAAAAIQVITAEDIRRAGATRLPEALRLASNLQVARVGANTWAITARGFNNALGNKLLVLVDGRTVYTPLFSGVFWDSQDVMLEDVERIEVISGPGSTLWGANAVNGVINVITKRPVDTVGGLVAVGGGGEGDLAAVRWGGAFAGGHARAYARRYRLDDSDNAAGIALGDGWRGQQAGFRAEWGGDQRRFNLQGDVHRGESDGSVFGPVETSGFNLMARWRDIDADGDGWRLQAYYDAADRDDPLQFHDRMRVFDLEFLHAFRRGRHALVWGAGWRHARDHVQAGLITTFLPNRKSLDGWNVYVQDALALGERGELTLGLKLDHNDYTGAEWLPNLRFAWRGEGDLLLWGALSRAVRSPSRIDREFYLPSVPPFLIDGGPDFVSEIAHVAELGLRDTGGDGRLQYSLTAFHADYDRLRSGQPGGSGFRVENWSEGRVAGLELSGSWQVTPGWRLSGGGVRQWIDLRQKPGGLDPDGTTALGNDPPWYWQLRSSHTFGAFEFDLGVRGVAALPAPRVARYTQVDVGLGWRPTPVLSLRLQVLDALDEAQVEFQPGLLSLPAQFGRRVWAGVEWRW</sequence>
<accession>A0A091BG33</accession>
<evidence type="ECO:0000256" key="10">
    <source>
        <dbReference type="SAM" id="SignalP"/>
    </source>
</evidence>
<dbReference type="GO" id="GO:0044718">
    <property type="term" value="P:siderophore transmembrane transport"/>
    <property type="evidence" value="ECO:0007669"/>
    <property type="project" value="TreeGrafter"/>
</dbReference>
<evidence type="ECO:0000256" key="5">
    <source>
        <dbReference type="ARBA" id="ARBA00023077"/>
    </source>
</evidence>
<keyword evidence="14" id="KW-1185">Reference proteome</keyword>
<keyword evidence="3 8" id="KW-1134">Transmembrane beta strand</keyword>
<evidence type="ECO:0008006" key="15">
    <source>
        <dbReference type="Google" id="ProtNLM"/>
    </source>
</evidence>
<keyword evidence="6 8" id="KW-0472">Membrane</keyword>
<organism evidence="13 14">
    <name type="scientific">Arenimonas composti TR7-09 = DSM 18010</name>
    <dbReference type="NCBI Taxonomy" id="1121013"/>
    <lineage>
        <taxon>Bacteria</taxon>
        <taxon>Pseudomonadati</taxon>
        <taxon>Pseudomonadota</taxon>
        <taxon>Gammaproteobacteria</taxon>
        <taxon>Lysobacterales</taxon>
        <taxon>Lysobacteraceae</taxon>
        <taxon>Arenimonas</taxon>
    </lineage>
</organism>
<dbReference type="GO" id="GO:0015344">
    <property type="term" value="F:siderophore uptake transmembrane transporter activity"/>
    <property type="evidence" value="ECO:0007669"/>
    <property type="project" value="TreeGrafter"/>
</dbReference>
<dbReference type="STRING" id="1121013.GCA_000426365_00839"/>
<keyword evidence="10" id="KW-0732">Signal</keyword>
<dbReference type="PROSITE" id="PS52016">
    <property type="entry name" value="TONB_DEPENDENT_REC_3"/>
    <property type="match status" value="1"/>
</dbReference>
<feature type="chain" id="PRO_5001869687" description="TonB-dependent receptor" evidence="10">
    <location>
        <begin position="29"/>
        <end position="634"/>
    </location>
</feature>
<dbReference type="InterPro" id="IPR036942">
    <property type="entry name" value="Beta-barrel_TonB_sf"/>
</dbReference>
<dbReference type="Gene3D" id="2.40.170.20">
    <property type="entry name" value="TonB-dependent receptor, beta-barrel domain"/>
    <property type="match status" value="1"/>
</dbReference>
<dbReference type="InterPro" id="IPR037066">
    <property type="entry name" value="Plug_dom_sf"/>
</dbReference>
<dbReference type="InterPro" id="IPR012910">
    <property type="entry name" value="Plug_dom"/>
</dbReference>
<evidence type="ECO:0000256" key="6">
    <source>
        <dbReference type="ARBA" id="ARBA00023136"/>
    </source>
</evidence>
<dbReference type="SUPFAM" id="SSF56935">
    <property type="entry name" value="Porins"/>
    <property type="match status" value="1"/>
</dbReference>
<dbReference type="AlphaFoldDB" id="A0A091BG33"/>
<dbReference type="GO" id="GO:0009279">
    <property type="term" value="C:cell outer membrane"/>
    <property type="evidence" value="ECO:0007669"/>
    <property type="project" value="UniProtKB-SubCell"/>
</dbReference>
<dbReference type="Proteomes" id="UP000029391">
    <property type="component" value="Unassembled WGS sequence"/>
</dbReference>
<feature type="domain" description="TonB-dependent receptor-like beta-barrel" evidence="11">
    <location>
        <begin position="211"/>
        <end position="600"/>
    </location>
</feature>
<keyword evidence="7 8" id="KW-0998">Cell outer membrane</keyword>
<evidence type="ECO:0000256" key="7">
    <source>
        <dbReference type="ARBA" id="ARBA00023237"/>
    </source>
</evidence>
<evidence type="ECO:0000313" key="13">
    <source>
        <dbReference type="EMBL" id="KFN50462.1"/>
    </source>
</evidence>
<dbReference type="PANTHER" id="PTHR30069:SF37">
    <property type="entry name" value="FERRIC VIBRIOBACTIN RECEPTOR VIUA"/>
    <property type="match status" value="1"/>
</dbReference>
<keyword evidence="2 8" id="KW-0813">Transport</keyword>
<evidence type="ECO:0000256" key="9">
    <source>
        <dbReference type="RuleBase" id="RU003357"/>
    </source>
</evidence>
<dbReference type="Pfam" id="PF07715">
    <property type="entry name" value="Plug"/>
    <property type="match status" value="1"/>
</dbReference>